<keyword evidence="3" id="KW-1003">Cell membrane</keyword>
<feature type="transmembrane region" description="Helical" evidence="10">
    <location>
        <begin position="91"/>
        <end position="122"/>
    </location>
</feature>
<evidence type="ECO:0000256" key="1">
    <source>
        <dbReference type="ARBA" id="ARBA00004651"/>
    </source>
</evidence>
<keyword evidence="7" id="KW-0406">Ion transport</keyword>
<evidence type="ECO:0000256" key="8">
    <source>
        <dbReference type="ARBA" id="ARBA00023136"/>
    </source>
</evidence>
<dbReference type="OrthoDB" id="9809206at2"/>
<evidence type="ECO:0000313" key="13">
    <source>
        <dbReference type="Proteomes" id="UP000032279"/>
    </source>
</evidence>
<keyword evidence="5 10" id="KW-1133">Transmembrane helix</keyword>
<organism evidence="12 13">
    <name type="scientific">Paucilactobacillus wasatchensis</name>
    <dbReference type="NCBI Taxonomy" id="1335616"/>
    <lineage>
        <taxon>Bacteria</taxon>
        <taxon>Bacillati</taxon>
        <taxon>Bacillota</taxon>
        <taxon>Bacilli</taxon>
        <taxon>Lactobacillales</taxon>
        <taxon>Lactobacillaceae</taxon>
        <taxon>Paucilactobacillus</taxon>
    </lineage>
</organism>
<dbReference type="RefSeq" id="WP_044011309.1">
    <property type="nucleotide sequence ID" value="NZ_AWTT01000046.1"/>
</dbReference>
<keyword evidence="6" id="KW-0915">Sodium</keyword>
<evidence type="ECO:0000256" key="4">
    <source>
        <dbReference type="ARBA" id="ARBA00022692"/>
    </source>
</evidence>
<gene>
    <name evidence="12" type="ORF">WDC_1609</name>
</gene>
<dbReference type="PATRIC" id="fig|1335616.4.peg.1618"/>
<dbReference type="STRING" id="1335616.WDC_1609"/>
<keyword evidence="9" id="KW-0739">Sodium transport</keyword>
<evidence type="ECO:0000256" key="5">
    <source>
        <dbReference type="ARBA" id="ARBA00022989"/>
    </source>
</evidence>
<dbReference type="PANTHER" id="PTHR10110:SF86">
    <property type="entry name" value="SODIUM_HYDROGEN EXCHANGER 7"/>
    <property type="match status" value="1"/>
</dbReference>
<evidence type="ECO:0000256" key="6">
    <source>
        <dbReference type="ARBA" id="ARBA00023053"/>
    </source>
</evidence>
<comment type="subcellular location">
    <subcellularLocation>
        <location evidence="1">Cell membrane</location>
        <topology evidence="1">Multi-pass membrane protein</topology>
    </subcellularLocation>
</comment>
<evidence type="ECO:0000256" key="2">
    <source>
        <dbReference type="ARBA" id="ARBA00022448"/>
    </source>
</evidence>
<feature type="transmembrane region" description="Helical" evidence="10">
    <location>
        <begin position="274"/>
        <end position="298"/>
    </location>
</feature>
<dbReference type="Gene3D" id="1.20.1530.20">
    <property type="match status" value="1"/>
</dbReference>
<dbReference type="InterPro" id="IPR018422">
    <property type="entry name" value="Cation/H_exchanger_CPA1"/>
</dbReference>
<dbReference type="InterPro" id="IPR006153">
    <property type="entry name" value="Cation/H_exchanger_TM"/>
</dbReference>
<sequence length="527" mass="57979">MELLISSFVLIVTVAISNIIARYIRGISSTYINLIVGVLVGLIPLTNHLVLEFNDEIFMIFVLAPLLFFEGQATPLMAVGKRAKSIVNTAVLLAAISAIIAAFAVHQLFSLIMPLALVIVAISTPTDATAFDSVVTGRKFSSSLGNTLKMESLFNDATGIILLQAAILWLTTGHLSFWQNAGEFLKSAIGGIILGAVLAFVVVSFRQSFVRSSFNVISSQTLIYVLTPFCIYLLAEAVGVSGIIAVVTAGLVHNSEANRSRFSSPRQMHLGIQLINFIGEVLNSFVFVVLGISLARIFTSQYNTIMNSARWLAVGILVYGLLWICRYVYARIWVGDKSRRTASLFALGGVHGTVTLAMTFSISGEVSQSLFNFIVVVETVVIILSMVVPTIIFKFILPIDVDEQNRPTQLNQLRHGMVAVGIEKVKAMNLSQVVEDSVIYDLRDQVQKNTLISFFGQWKAVTANKALITGLQSVEQRRALMYAFDAERDYLYDLAKRHVVSSEIVYEIYSEILLSESLVLDPRNQMI</sequence>
<evidence type="ECO:0000256" key="3">
    <source>
        <dbReference type="ARBA" id="ARBA00022475"/>
    </source>
</evidence>
<dbReference type="GO" id="GO:0005886">
    <property type="term" value="C:plasma membrane"/>
    <property type="evidence" value="ECO:0007669"/>
    <property type="project" value="UniProtKB-SubCell"/>
</dbReference>
<dbReference type="Pfam" id="PF00999">
    <property type="entry name" value="Na_H_Exchanger"/>
    <property type="match status" value="1"/>
</dbReference>
<comment type="caution">
    <text evidence="12">The sequence shown here is derived from an EMBL/GenBank/DDBJ whole genome shotgun (WGS) entry which is preliminary data.</text>
</comment>
<keyword evidence="8 10" id="KW-0472">Membrane</keyword>
<keyword evidence="2" id="KW-0813">Transport</keyword>
<evidence type="ECO:0000256" key="9">
    <source>
        <dbReference type="ARBA" id="ARBA00023201"/>
    </source>
</evidence>
<feature type="transmembrane region" description="Helical" evidence="10">
    <location>
        <begin position="157"/>
        <end position="177"/>
    </location>
</feature>
<feature type="transmembrane region" description="Helical" evidence="10">
    <location>
        <begin position="31"/>
        <end position="51"/>
    </location>
</feature>
<evidence type="ECO:0000259" key="11">
    <source>
        <dbReference type="Pfam" id="PF00999"/>
    </source>
</evidence>
<feature type="transmembrane region" description="Helical" evidence="10">
    <location>
        <begin position="225"/>
        <end position="253"/>
    </location>
</feature>
<name>A0A0D1A525_9LACO</name>
<reference evidence="12 13" key="1">
    <citation type="submission" date="2013-08" db="EMBL/GenBank/DDBJ databases">
        <title>Lactobacillus wasatchii sp. WDC04, a late gas producing bacteria isolated from aged chedder cheese.</title>
        <authorList>
            <person name="Oberg C.J."/>
            <person name="Culumber M."/>
            <person name="McMahon D.J."/>
            <person name="Broadbent J.R."/>
            <person name="Oberg T.S."/>
            <person name="Ortaki F."/>
        </authorList>
    </citation>
    <scope>NUCLEOTIDE SEQUENCE [LARGE SCALE GENOMIC DNA]</scope>
    <source>
        <strain evidence="12 13">WDC04</strain>
    </source>
</reference>
<dbReference type="GO" id="GO:0015385">
    <property type="term" value="F:sodium:proton antiporter activity"/>
    <property type="evidence" value="ECO:0007669"/>
    <property type="project" value="InterPro"/>
</dbReference>
<dbReference type="GO" id="GO:0051453">
    <property type="term" value="P:regulation of intracellular pH"/>
    <property type="evidence" value="ECO:0007669"/>
    <property type="project" value="TreeGrafter"/>
</dbReference>
<feature type="transmembrane region" description="Helical" evidence="10">
    <location>
        <begin position="341"/>
        <end position="364"/>
    </location>
</feature>
<dbReference type="Proteomes" id="UP000032279">
    <property type="component" value="Unassembled WGS sequence"/>
</dbReference>
<evidence type="ECO:0000256" key="7">
    <source>
        <dbReference type="ARBA" id="ARBA00023065"/>
    </source>
</evidence>
<dbReference type="GO" id="GO:0015386">
    <property type="term" value="F:potassium:proton antiporter activity"/>
    <property type="evidence" value="ECO:0007669"/>
    <property type="project" value="TreeGrafter"/>
</dbReference>
<accession>A0A0D1A525</accession>
<keyword evidence="13" id="KW-1185">Reference proteome</keyword>
<feature type="domain" description="Cation/H+ exchanger transmembrane" evidence="11">
    <location>
        <begin position="12"/>
        <end position="396"/>
    </location>
</feature>
<keyword evidence="4 10" id="KW-0812">Transmembrane</keyword>
<feature type="transmembrane region" description="Helical" evidence="10">
    <location>
        <begin position="370"/>
        <end position="397"/>
    </location>
</feature>
<feature type="transmembrane region" description="Helical" evidence="10">
    <location>
        <begin position="184"/>
        <end position="205"/>
    </location>
</feature>
<evidence type="ECO:0000256" key="10">
    <source>
        <dbReference type="SAM" id="Phobius"/>
    </source>
</evidence>
<dbReference type="GO" id="GO:0098719">
    <property type="term" value="P:sodium ion import across plasma membrane"/>
    <property type="evidence" value="ECO:0007669"/>
    <property type="project" value="TreeGrafter"/>
</dbReference>
<dbReference type="AlphaFoldDB" id="A0A0D1A525"/>
<feature type="transmembrane region" description="Helical" evidence="10">
    <location>
        <begin position="57"/>
        <end position="79"/>
    </location>
</feature>
<protein>
    <submittedName>
        <fullName evidence="12">Na(+)/H(+) antiporter</fullName>
    </submittedName>
</protein>
<feature type="transmembrane region" description="Helical" evidence="10">
    <location>
        <begin position="6"/>
        <end position="24"/>
    </location>
</feature>
<dbReference type="InterPro" id="IPR038770">
    <property type="entry name" value="Na+/solute_symporter_sf"/>
</dbReference>
<dbReference type="PANTHER" id="PTHR10110">
    <property type="entry name" value="SODIUM/HYDROGEN EXCHANGER"/>
    <property type="match status" value="1"/>
</dbReference>
<evidence type="ECO:0000313" key="12">
    <source>
        <dbReference type="EMBL" id="KIS02817.1"/>
    </source>
</evidence>
<feature type="transmembrane region" description="Helical" evidence="10">
    <location>
        <begin position="310"/>
        <end position="329"/>
    </location>
</feature>
<dbReference type="EMBL" id="AWTT01000046">
    <property type="protein sequence ID" value="KIS02817.1"/>
    <property type="molecule type" value="Genomic_DNA"/>
</dbReference>
<proteinExistence type="predicted"/>